<protein>
    <recommendedName>
        <fullName evidence="1">DUF7903 domain-containing protein</fullName>
    </recommendedName>
</protein>
<feature type="domain" description="DUF7903" evidence="1">
    <location>
        <begin position="47"/>
        <end position="163"/>
    </location>
</feature>
<dbReference type="Proteomes" id="UP000594263">
    <property type="component" value="Unplaced"/>
</dbReference>
<dbReference type="PANTHER" id="PTHR35481">
    <property type="entry name" value="DNA-DIRECTED RNA POLYMERASE SUBUNIT ALPHA"/>
    <property type="match status" value="1"/>
</dbReference>
<dbReference type="Gramene" id="Kaladp0053s0020.1.v1.1">
    <property type="protein sequence ID" value="Kaladp0053s0020.1.v1.1"/>
    <property type="gene ID" value="Kaladp0053s0020.v1.1"/>
</dbReference>
<dbReference type="EnsemblPlants" id="Kaladp0053s0020.3.v1.1">
    <property type="protein sequence ID" value="Kaladp0053s0020.3.v1.1"/>
    <property type="gene ID" value="Kaladp0053s0020.v1.1"/>
</dbReference>
<evidence type="ECO:0000259" key="1">
    <source>
        <dbReference type="Pfam" id="PF25475"/>
    </source>
</evidence>
<dbReference type="PANTHER" id="PTHR35481:SF1">
    <property type="entry name" value="DNA-DIRECTED RNA POLYMERASE SUBUNIT ALPHA"/>
    <property type="match status" value="1"/>
</dbReference>
<dbReference type="InterPro" id="IPR057225">
    <property type="entry name" value="DUF7903"/>
</dbReference>
<dbReference type="AlphaFoldDB" id="A0A7N0ZZ32"/>
<sequence length="181" mass="20787">MAYNPHHKWQWRWVSKEDPAAQLVPQFSRNLNLGSSSSKSNLYYNNDKHVKFVYGDKATGMWFSVGLMNGYQLPPSITLKEVSLPYALQLRNKVLLILVNSDEVDDKKRDAPLLKSPWTSIAGNVLEDVLSTYQNLRNECNLQRMDELNPGLVVRFGKYSFTGPLRLNHIPLKGVYFQKTL</sequence>
<keyword evidence="3" id="KW-1185">Reference proteome</keyword>
<dbReference type="EnsemblPlants" id="Kaladp0053s0020.2.v1.1">
    <property type="protein sequence ID" value="Kaladp0053s0020.2.v1.1"/>
    <property type="gene ID" value="Kaladp0053s0020.v1.1"/>
</dbReference>
<dbReference type="Gramene" id="Kaladp0053s0020.2.v1.1">
    <property type="protein sequence ID" value="Kaladp0053s0020.2.v1.1"/>
    <property type="gene ID" value="Kaladp0053s0020.v1.1"/>
</dbReference>
<dbReference type="Gramene" id="Kaladp0053s0020.3.v1.1">
    <property type="protein sequence ID" value="Kaladp0053s0020.3.v1.1"/>
    <property type="gene ID" value="Kaladp0053s0020.v1.1"/>
</dbReference>
<evidence type="ECO:0000313" key="2">
    <source>
        <dbReference type="EnsemblPlants" id="Kaladp0053s0020.1.v1.1"/>
    </source>
</evidence>
<evidence type="ECO:0000313" key="3">
    <source>
        <dbReference type="Proteomes" id="UP000594263"/>
    </source>
</evidence>
<name>A0A7N0ZZ32_KALFE</name>
<organism evidence="2 3">
    <name type="scientific">Kalanchoe fedtschenkoi</name>
    <name type="common">Lavender scallops</name>
    <name type="synonym">South American air plant</name>
    <dbReference type="NCBI Taxonomy" id="63787"/>
    <lineage>
        <taxon>Eukaryota</taxon>
        <taxon>Viridiplantae</taxon>
        <taxon>Streptophyta</taxon>
        <taxon>Embryophyta</taxon>
        <taxon>Tracheophyta</taxon>
        <taxon>Spermatophyta</taxon>
        <taxon>Magnoliopsida</taxon>
        <taxon>eudicotyledons</taxon>
        <taxon>Gunneridae</taxon>
        <taxon>Pentapetalae</taxon>
        <taxon>Saxifragales</taxon>
        <taxon>Crassulaceae</taxon>
        <taxon>Kalanchoe</taxon>
    </lineage>
</organism>
<accession>A0A7N0ZZ32</accession>
<dbReference type="EnsemblPlants" id="Kaladp0053s0020.1.v1.1">
    <property type="protein sequence ID" value="Kaladp0053s0020.1.v1.1"/>
    <property type="gene ID" value="Kaladp0053s0020.v1.1"/>
</dbReference>
<reference evidence="2" key="1">
    <citation type="submission" date="2021-01" db="UniProtKB">
        <authorList>
            <consortium name="EnsemblPlants"/>
        </authorList>
    </citation>
    <scope>IDENTIFICATION</scope>
</reference>
<proteinExistence type="predicted"/>
<dbReference type="Pfam" id="PF25475">
    <property type="entry name" value="DUF7903"/>
    <property type="match status" value="1"/>
</dbReference>